<dbReference type="PANTHER" id="PTHR24223">
    <property type="entry name" value="ATP-BINDING CASSETTE SUB-FAMILY C"/>
    <property type="match status" value="1"/>
</dbReference>
<accession>A0A1J1IYI6</accession>
<dbReference type="PANTHER" id="PTHR24223:SF448">
    <property type="entry name" value="FI20146P1-RELATED"/>
    <property type="match status" value="1"/>
</dbReference>
<protein>
    <submittedName>
        <fullName evidence="4">CLUMA_CG016551, isoform A</fullName>
    </submittedName>
</protein>
<dbReference type="EMBL" id="CVRI01000059">
    <property type="protein sequence ID" value="CRL03641.1"/>
    <property type="molecule type" value="Genomic_DNA"/>
</dbReference>
<gene>
    <name evidence="4" type="ORF">CLUMA_CG016551</name>
</gene>
<keyword evidence="2" id="KW-0067">ATP-binding</keyword>
<reference evidence="4 5" key="1">
    <citation type="submission" date="2015-04" db="EMBL/GenBank/DDBJ databases">
        <authorList>
            <person name="Syromyatnikov M.Y."/>
            <person name="Popov V.N."/>
        </authorList>
    </citation>
    <scope>NUCLEOTIDE SEQUENCE [LARGE SCALE GENOMIC DNA]</scope>
</reference>
<dbReference type="Proteomes" id="UP000183832">
    <property type="component" value="Unassembled WGS sequence"/>
</dbReference>
<dbReference type="OrthoDB" id="6500128at2759"/>
<dbReference type="InterPro" id="IPR027417">
    <property type="entry name" value="P-loop_NTPase"/>
</dbReference>
<name>A0A1J1IYI6_9DIPT</name>
<keyword evidence="1" id="KW-0547">Nucleotide-binding</keyword>
<feature type="domain" description="ABC transporter" evidence="3">
    <location>
        <begin position="7"/>
        <end position="44"/>
    </location>
</feature>
<dbReference type="Pfam" id="PF00005">
    <property type="entry name" value="ABC_tran"/>
    <property type="match status" value="1"/>
</dbReference>
<evidence type="ECO:0000259" key="3">
    <source>
        <dbReference type="Pfam" id="PF00005"/>
    </source>
</evidence>
<evidence type="ECO:0000256" key="1">
    <source>
        <dbReference type="ARBA" id="ARBA00022741"/>
    </source>
</evidence>
<dbReference type="InterPro" id="IPR050173">
    <property type="entry name" value="ABC_transporter_C-like"/>
</dbReference>
<keyword evidence="5" id="KW-1185">Reference proteome</keyword>
<evidence type="ECO:0000313" key="5">
    <source>
        <dbReference type="Proteomes" id="UP000183832"/>
    </source>
</evidence>
<dbReference type="SUPFAM" id="SSF52540">
    <property type="entry name" value="P-loop containing nucleoside triphosphate hydrolases"/>
    <property type="match status" value="1"/>
</dbReference>
<sequence length="133" mass="14915">MPAGLMTKISENGTNFSIGERQLVCLARAIIRENKILVMDEATANVDPQTDALIQETIRQKFAECTVLTIAHRLNTVMDSDRILVMDAGQVVEFASPHELLSKTNKSRIFYNMLKETGKSTFESLRKLAEEVN</sequence>
<dbReference type="GO" id="GO:0016020">
    <property type="term" value="C:membrane"/>
    <property type="evidence" value="ECO:0007669"/>
    <property type="project" value="TreeGrafter"/>
</dbReference>
<dbReference type="STRING" id="568069.A0A1J1IYI6"/>
<organism evidence="4 5">
    <name type="scientific">Clunio marinus</name>
    <dbReference type="NCBI Taxonomy" id="568069"/>
    <lineage>
        <taxon>Eukaryota</taxon>
        <taxon>Metazoa</taxon>
        <taxon>Ecdysozoa</taxon>
        <taxon>Arthropoda</taxon>
        <taxon>Hexapoda</taxon>
        <taxon>Insecta</taxon>
        <taxon>Pterygota</taxon>
        <taxon>Neoptera</taxon>
        <taxon>Endopterygota</taxon>
        <taxon>Diptera</taxon>
        <taxon>Nematocera</taxon>
        <taxon>Chironomoidea</taxon>
        <taxon>Chironomidae</taxon>
        <taxon>Clunio</taxon>
    </lineage>
</organism>
<evidence type="ECO:0000256" key="2">
    <source>
        <dbReference type="ARBA" id="ARBA00022840"/>
    </source>
</evidence>
<dbReference type="GO" id="GO:0005524">
    <property type="term" value="F:ATP binding"/>
    <property type="evidence" value="ECO:0007669"/>
    <property type="project" value="UniProtKB-KW"/>
</dbReference>
<dbReference type="GO" id="GO:0042626">
    <property type="term" value="F:ATPase-coupled transmembrane transporter activity"/>
    <property type="evidence" value="ECO:0007669"/>
    <property type="project" value="TreeGrafter"/>
</dbReference>
<dbReference type="InterPro" id="IPR003439">
    <property type="entry name" value="ABC_transporter-like_ATP-bd"/>
</dbReference>
<proteinExistence type="predicted"/>
<dbReference type="FunFam" id="3.40.50.300:FF:003492">
    <property type="entry name" value="AGAP012735-PA"/>
    <property type="match status" value="1"/>
</dbReference>
<dbReference type="Gene3D" id="3.40.50.300">
    <property type="entry name" value="P-loop containing nucleotide triphosphate hydrolases"/>
    <property type="match status" value="1"/>
</dbReference>
<dbReference type="AlphaFoldDB" id="A0A1J1IYI6"/>
<evidence type="ECO:0000313" key="4">
    <source>
        <dbReference type="EMBL" id="CRL03641.1"/>
    </source>
</evidence>
<dbReference type="GO" id="GO:0016887">
    <property type="term" value="F:ATP hydrolysis activity"/>
    <property type="evidence" value="ECO:0007669"/>
    <property type="project" value="InterPro"/>
</dbReference>